<keyword evidence="1" id="KW-0687">Ribonucleoprotein</keyword>
<dbReference type="GO" id="GO:0030686">
    <property type="term" value="C:90S preribosome"/>
    <property type="evidence" value="ECO:0007669"/>
    <property type="project" value="TreeGrafter"/>
</dbReference>
<evidence type="ECO:0000313" key="2">
    <source>
        <dbReference type="EMBL" id="VDL69947.1"/>
    </source>
</evidence>
<dbReference type="STRING" id="27835.A0A0N4XUH0"/>
<dbReference type="GO" id="GO:0045943">
    <property type="term" value="P:positive regulation of transcription by RNA polymerase I"/>
    <property type="evidence" value="ECO:0007669"/>
    <property type="project" value="TreeGrafter"/>
</dbReference>
<comment type="similarity">
    <text evidence="1">Belongs to the HEATR1/UTP10 family.</text>
</comment>
<gene>
    <name evidence="2" type="ORF">NBR_LOCUS6358</name>
</gene>
<dbReference type="PANTHER" id="PTHR13457:SF1">
    <property type="entry name" value="HEAT REPEAT-CONTAINING PROTEIN 1"/>
    <property type="match status" value="1"/>
</dbReference>
<comment type="subcellular location">
    <subcellularLocation>
        <location evidence="1">Nucleus</location>
        <location evidence="1">Nucleolus</location>
    </subcellularLocation>
</comment>
<sequence length="102" mass="11536">MPGGVAAKIITDILEDEKTYWRMREKVLQLANSKLIHDGFFSTDGGINVEHLERMAIVLNKWIVKVRSSPEEIVLCQNAAFSLKLVAKRLGANSISLHYRIQ</sequence>
<dbReference type="EMBL" id="UYSL01019795">
    <property type="protein sequence ID" value="VDL69947.1"/>
    <property type="molecule type" value="Genomic_DNA"/>
</dbReference>
<dbReference type="PANTHER" id="PTHR13457">
    <property type="entry name" value="BAP28"/>
    <property type="match status" value="1"/>
</dbReference>
<evidence type="ECO:0000313" key="4">
    <source>
        <dbReference type="WBParaSite" id="NBR_0000635701-mRNA-1"/>
    </source>
</evidence>
<dbReference type="GO" id="GO:0032040">
    <property type="term" value="C:small-subunit processome"/>
    <property type="evidence" value="ECO:0007669"/>
    <property type="project" value="TreeGrafter"/>
</dbReference>
<dbReference type="Proteomes" id="UP000271162">
    <property type="component" value="Unassembled WGS sequence"/>
</dbReference>
<keyword evidence="1" id="KW-0698">rRNA processing</keyword>
<dbReference type="InterPro" id="IPR040191">
    <property type="entry name" value="UTP10"/>
</dbReference>
<protein>
    <recommendedName>
        <fullName evidence="1">HEAT repeat-containing protein 1</fullName>
    </recommendedName>
</protein>
<keyword evidence="1" id="KW-0690">Ribosome biogenesis</keyword>
<organism evidence="4">
    <name type="scientific">Nippostrongylus brasiliensis</name>
    <name type="common">Rat hookworm</name>
    <dbReference type="NCBI Taxonomy" id="27835"/>
    <lineage>
        <taxon>Eukaryota</taxon>
        <taxon>Metazoa</taxon>
        <taxon>Ecdysozoa</taxon>
        <taxon>Nematoda</taxon>
        <taxon>Chromadorea</taxon>
        <taxon>Rhabditida</taxon>
        <taxon>Rhabditina</taxon>
        <taxon>Rhabditomorpha</taxon>
        <taxon>Strongyloidea</taxon>
        <taxon>Heligmosomidae</taxon>
        <taxon>Nippostrongylus</taxon>
    </lineage>
</organism>
<name>A0A0N4XUH0_NIPBR</name>
<comment type="function">
    <text evidence="1">Involved in nucleolar processing of pre-18S ribosomal RNA.</text>
</comment>
<proteinExistence type="inferred from homology"/>
<dbReference type="WBParaSite" id="NBR_0000635701-mRNA-1">
    <property type="protein sequence ID" value="NBR_0000635701-mRNA-1"/>
    <property type="gene ID" value="NBR_0000635701"/>
</dbReference>
<dbReference type="GO" id="GO:0030515">
    <property type="term" value="F:snoRNA binding"/>
    <property type="evidence" value="ECO:0007669"/>
    <property type="project" value="TreeGrafter"/>
</dbReference>
<accession>A0A0N4XUH0</accession>
<keyword evidence="1" id="KW-0539">Nucleus</keyword>
<evidence type="ECO:0000256" key="1">
    <source>
        <dbReference type="RuleBase" id="RU367065"/>
    </source>
</evidence>
<keyword evidence="3" id="KW-1185">Reference proteome</keyword>
<evidence type="ECO:0000313" key="3">
    <source>
        <dbReference type="Proteomes" id="UP000271162"/>
    </source>
</evidence>
<dbReference type="GO" id="GO:0000462">
    <property type="term" value="P:maturation of SSU-rRNA from tricistronic rRNA transcript (SSU-rRNA, 5.8S rRNA, LSU-rRNA)"/>
    <property type="evidence" value="ECO:0007669"/>
    <property type="project" value="TreeGrafter"/>
</dbReference>
<reference evidence="2 3" key="2">
    <citation type="submission" date="2018-11" db="EMBL/GenBank/DDBJ databases">
        <authorList>
            <consortium name="Pathogen Informatics"/>
        </authorList>
    </citation>
    <scope>NUCLEOTIDE SEQUENCE [LARGE SCALE GENOMIC DNA]</scope>
</reference>
<dbReference type="AlphaFoldDB" id="A0A0N4XUH0"/>
<reference evidence="4" key="1">
    <citation type="submission" date="2017-02" db="UniProtKB">
        <authorList>
            <consortium name="WormBaseParasite"/>
        </authorList>
    </citation>
    <scope>IDENTIFICATION</scope>
</reference>
<dbReference type="GO" id="GO:0034455">
    <property type="term" value="C:t-UTP complex"/>
    <property type="evidence" value="ECO:0007669"/>
    <property type="project" value="TreeGrafter"/>
</dbReference>